<reference evidence="2" key="1">
    <citation type="submission" date="2021-01" db="EMBL/GenBank/DDBJ databases">
        <authorList>
            <person name="Corre E."/>
            <person name="Pelletier E."/>
            <person name="Niang G."/>
            <person name="Scheremetjew M."/>
            <person name="Finn R."/>
            <person name="Kale V."/>
            <person name="Holt S."/>
            <person name="Cochrane G."/>
            <person name="Meng A."/>
            <person name="Brown T."/>
            <person name="Cohen L."/>
        </authorList>
    </citation>
    <scope>NUCLEOTIDE SEQUENCE</scope>
    <source>
        <strain evidence="2">PLY182g</strain>
    </source>
</reference>
<organism evidence="2">
    <name type="scientific">Coccolithus braarudii</name>
    <dbReference type="NCBI Taxonomy" id="221442"/>
    <lineage>
        <taxon>Eukaryota</taxon>
        <taxon>Haptista</taxon>
        <taxon>Haptophyta</taxon>
        <taxon>Prymnesiophyceae</taxon>
        <taxon>Coccolithales</taxon>
        <taxon>Coccolithaceae</taxon>
        <taxon>Coccolithus</taxon>
    </lineage>
</organism>
<sequence>MLTVRRNSIQHNYKMQRQREQRGGKTRRKHDKVVHGGRQSHQQEHPHHKQRRGQHEKTARSAQGGRLYSNRTHYKRERCFARDGFARCSDVLGGWYEQARSQFTHLWAS</sequence>
<feature type="region of interest" description="Disordered" evidence="1">
    <location>
        <begin position="1"/>
        <end position="70"/>
    </location>
</feature>
<protein>
    <submittedName>
        <fullName evidence="2">Uncharacterized protein</fullName>
    </submittedName>
</protein>
<proteinExistence type="predicted"/>
<evidence type="ECO:0000256" key="1">
    <source>
        <dbReference type="SAM" id="MobiDB-lite"/>
    </source>
</evidence>
<evidence type="ECO:0000313" key="2">
    <source>
        <dbReference type="EMBL" id="CAD8601163.1"/>
    </source>
</evidence>
<gene>
    <name evidence="2" type="ORF">CPEL01642_LOCUS4493</name>
</gene>
<name>A0A7S0L3J1_9EUKA</name>
<accession>A0A7S0L3J1</accession>
<dbReference type="EMBL" id="HBEY01009308">
    <property type="protein sequence ID" value="CAD8601163.1"/>
    <property type="molecule type" value="Transcribed_RNA"/>
</dbReference>
<feature type="compositionally biased region" description="Polar residues" evidence="1">
    <location>
        <begin position="1"/>
        <end position="15"/>
    </location>
</feature>
<dbReference type="AlphaFoldDB" id="A0A7S0L3J1"/>